<dbReference type="GO" id="GO:0046872">
    <property type="term" value="F:metal ion binding"/>
    <property type="evidence" value="ECO:0007669"/>
    <property type="project" value="UniProtKB-KW"/>
</dbReference>
<keyword evidence="5 13" id="KW-0812">Transmembrane</keyword>
<comment type="similarity">
    <text evidence="4">Belongs to the neutral sphingomyelinase family.</text>
</comment>
<evidence type="ECO:0000256" key="4">
    <source>
        <dbReference type="ARBA" id="ARBA00006335"/>
    </source>
</evidence>
<organism evidence="15 16">
    <name type="scientific">Edaphochlamys debaryana</name>
    <dbReference type="NCBI Taxonomy" id="47281"/>
    <lineage>
        <taxon>Eukaryota</taxon>
        <taxon>Viridiplantae</taxon>
        <taxon>Chlorophyta</taxon>
        <taxon>core chlorophytes</taxon>
        <taxon>Chlorophyceae</taxon>
        <taxon>CS clade</taxon>
        <taxon>Chlamydomonadales</taxon>
        <taxon>Chlamydomonadales incertae sedis</taxon>
        <taxon>Edaphochlamys</taxon>
    </lineage>
</organism>
<evidence type="ECO:0000313" key="16">
    <source>
        <dbReference type="Proteomes" id="UP000612055"/>
    </source>
</evidence>
<evidence type="ECO:0000256" key="7">
    <source>
        <dbReference type="ARBA" id="ARBA00022801"/>
    </source>
</evidence>
<name>A0A835XJC0_9CHLO</name>
<evidence type="ECO:0000256" key="12">
    <source>
        <dbReference type="ARBA" id="ARBA00023136"/>
    </source>
</evidence>
<evidence type="ECO:0000256" key="6">
    <source>
        <dbReference type="ARBA" id="ARBA00022723"/>
    </source>
</evidence>
<keyword evidence="12 13" id="KW-0472">Membrane</keyword>
<evidence type="ECO:0000256" key="2">
    <source>
        <dbReference type="ARBA" id="ARBA00004760"/>
    </source>
</evidence>
<keyword evidence="11" id="KW-0443">Lipid metabolism</keyword>
<dbReference type="SUPFAM" id="SSF56219">
    <property type="entry name" value="DNase I-like"/>
    <property type="match status" value="1"/>
</dbReference>
<keyword evidence="10 13" id="KW-1133">Transmembrane helix</keyword>
<dbReference type="InterPro" id="IPR005135">
    <property type="entry name" value="Endo/exonuclease/phosphatase"/>
</dbReference>
<dbReference type="InterPro" id="IPR038772">
    <property type="entry name" value="Sph/SMPD2-like"/>
</dbReference>
<feature type="domain" description="Endonuclease/exonuclease/phosphatase" evidence="14">
    <location>
        <begin position="7"/>
        <end position="280"/>
    </location>
</feature>
<comment type="pathway">
    <text evidence="3">Sphingolipid metabolism.</text>
</comment>
<sequence length="425" mass="45271">MAPLQVLSLNCWGLWLVSKKRYNRILHLAEYLANDTKEKHELDVILLQEVWVDADVQLLTSAARQAGLTHCMHFKSGVFGSGLVTISRYPIIDADFHQYKAAGDPASVHCGDFLATKGVGWVRVQTPSGPLDVFNTHLHANYDHSKRPLLPAEGGVPAACIDDYAAFRMAQVVELGRYVSGTVGAHSPPLGVVLGGDLNCAPETLEAAVLTQALLPQLKDAWVAAHGPQDPGHTCKAEENTFKPKRQVAARIDYVLTSLNVTSCELALKHTPQGHSYSDHFAVHATLRLPAQPPTANPLASGAAPAEKRLALLEAAQRVVGGGVEAAGQAAVGHMCFAFIMLVQALGLCLFEPGMTYLGRSLHPTLKYLIPLVSALLAFAASALLLTGLVADGGQSRALQCAAMALQARVNGLRGTGKEGKDKGR</sequence>
<dbReference type="AlphaFoldDB" id="A0A835XJC0"/>
<dbReference type="OrthoDB" id="387657at2759"/>
<evidence type="ECO:0000256" key="13">
    <source>
        <dbReference type="SAM" id="Phobius"/>
    </source>
</evidence>
<dbReference type="InterPro" id="IPR036691">
    <property type="entry name" value="Endo/exonu/phosph_ase_sf"/>
</dbReference>
<dbReference type="Gene3D" id="3.60.10.10">
    <property type="entry name" value="Endonuclease/exonuclease/phosphatase"/>
    <property type="match status" value="1"/>
</dbReference>
<evidence type="ECO:0000256" key="1">
    <source>
        <dbReference type="ARBA" id="ARBA00004141"/>
    </source>
</evidence>
<feature type="transmembrane region" description="Helical" evidence="13">
    <location>
        <begin position="372"/>
        <end position="391"/>
    </location>
</feature>
<keyword evidence="6" id="KW-0479">Metal-binding</keyword>
<proteinExistence type="inferred from homology"/>
<comment type="subcellular location">
    <subcellularLocation>
        <location evidence="1">Membrane</location>
        <topology evidence="1">Multi-pass membrane protein</topology>
    </subcellularLocation>
</comment>
<keyword evidence="9" id="KW-0746">Sphingolipid metabolism</keyword>
<evidence type="ECO:0000256" key="11">
    <source>
        <dbReference type="ARBA" id="ARBA00023098"/>
    </source>
</evidence>
<reference evidence="15" key="1">
    <citation type="journal article" date="2020" name="bioRxiv">
        <title>Comparative genomics of Chlamydomonas.</title>
        <authorList>
            <person name="Craig R.J."/>
            <person name="Hasan A.R."/>
            <person name="Ness R.W."/>
            <person name="Keightley P.D."/>
        </authorList>
    </citation>
    <scope>NUCLEOTIDE SEQUENCE</scope>
    <source>
        <strain evidence="15">CCAP 11/70</strain>
    </source>
</reference>
<protein>
    <recommendedName>
        <fullName evidence="14">Endonuclease/exonuclease/phosphatase domain-containing protein</fullName>
    </recommendedName>
</protein>
<keyword evidence="16" id="KW-1185">Reference proteome</keyword>
<keyword evidence="7" id="KW-0378">Hydrolase</keyword>
<dbReference type="Proteomes" id="UP000612055">
    <property type="component" value="Unassembled WGS sequence"/>
</dbReference>
<comment type="caution">
    <text evidence="15">The sequence shown here is derived from an EMBL/GenBank/DDBJ whole genome shotgun (WGS) entry which is preliminary data.</text>
</comment>
<evidence type="ECO:0000256" key="9">
    <source>
        <dbReference type="ARBA" id="ARBA00022919"/>
    </source>
</evidence>
<dbReference type="PANTHER" id="PTHR16320">
    <property type="entry name" value="SPHINGOMYELINASE FAMILY MEMBER"/>
    <property type="match status" value="1"/>
</dbReference>
<evidence type="ECO:0000259" key="14">
    <source>
        <dbReference type="Pfam" id="PF03372"/>
    </source>
</evidence>
<keyword evidence="8" id="KW-0460">Magnesium</keyword>
<evidence type="ECO:0000256" key="10">
    <source>
        <dbReference type="ARBA" id="ARBA00022989"/>
    </source>
</evidence>
<accession>A0A835XJC0</accession>
<evidence type="ECO:0000313" key="15">
    <source>
        <dbReference type="EMBL" id="KAG2484861.1"/>
    </source>
</evidence>
<evidence type="ECO:0000256" key="5">
    <source>
        <dbReference type="ARBA" id="ARBA00022692"/>
    </source>
</evidence>
<dbReference type="PANTHER" id="PTHR16320:SF24">
    <property type="entry name" value="PHOSPHODIESTERASE, PUTATIVE-RELATED"/>
    <property type="match status" value="1"/>
</dbReference>
<dbReference type="GO" id="GO:0006665">
    <property type="term" value="P:sphingolipid metabolic process"/>
    <property type="evidence" value="ECO:0007669"/>
    <property type="project" value="UniProtKB-KW"/>
</dbReference>
<dbReference type="EMBL" id="JAEHOE010000140">
    <property type="protein sequence ID" value="KAG2484861.1"/>
    <property type="molecule type" value="Genomic_DNA"/>
</dbReference>
<dbReference type="Pfam" id="PF03372">
    <property type="entry name" value="Exo_endo_phos"/>
    <property type="match status" value="1"/>
</dbReference>
<evidence type="ECO:0000256" key="3">
    <source>
        <dbReference type="ARBA" id="ARBA00004991"/>
    </source>
</evidence>
<evidence type="ECO:0000256" key="8">
    <source>
        <dbReference type="ARBA" id="ARBA00022842"/>
    </source>
</evidence>
<dbReference type="GO" id="GO:0004767">
    <property type="term" value="F:sphingomyelin phosphodiesterase activity"/>
    <property type="evidence" value="ECO:0007669"/>
    <property type="project" value="InterPro"/>
</dbReference>
<dbReference type="GO" id="GO:0016020">
    <property type="term" value="C:membrane"/>
    <property type="evidence" value="ECO:0007669"/>
    <property type="project" value="UniProtKB-SubCell"/>
</dbReference>
<gene>
    <name evidence="15" type="ORF">HYH03_016347</name>
</gene>
<comment type="pathway">
    <text evidence="2">Lipid metabolism; sphingolipid metabolism.</text>
</comment>